<keyword evidence="2" id="KW-0175">Coiled coil</keyword>
<accession>A0AAV5U2A5</accession>
<dbReference type="GO" id="GO:0070898">
    <property type="term" value="P:RNA polymerase III preinitiation complex assembly"/>
    <property type="evidence" value="ECO:0007669"/>
    <property type="project" value="TreeGrafter"/>
</dbReference>
<comment type="subcellular location">
    <subcellularLocation>
        <location evidence="1">Nucleus</location>
    </subcellularLocation>
</comment>
<dbReference type="GO" id="GO:0005634">
    <property type="term" value="C:nucleus"/>
    <property type="evidence" value="ECO:0007669"/>
    <property type="project" value="UniProtKB-SubCell"/>
</dbReference>
<reference evidence="5" key="1">
    <citation type="submission" date="2023-10" db="EMBL/GenBank/DDBJ databases">
        <title>Genome assembly of Pristionchus species.</title>
        <authorList>
            <person name="Yoshida K."/>
            <person name="Sommer R.J."/>
        </authorList>
    </citation>
    <scope>NUCLEOTIDE SEQUENCE</scope>
    <source>
        <strain evidence="5">RS0144</strain>
    </source>
</reference>
<dbReference type="GO" id="GO:0001156">
    <property type="term" value="F:TFIIIC-class transcription factor complex binding"/>
    <property type="evidence" value="ECO:0007669"/>
    <property type="project" value="TreeGrafter"/>
</dbReference>
<comment type="caution">
    <text evidence="5">The sequence shown here is derived from an EMBL/GenBank/DDBJ whole genome shotgun (WGS) entry which is preliminary data.</text>
</comment>
<dbReference type="Proteomes" id="UP001432027">
    <property type="component" value="Unassembled WGS sequence"/>
</dbReference>
<evidence type="ECO:0000313" key="6">
    <source>
        <dbReference type="Proteomes" id="UP001432027"/>
    </source>
</evidence>
<sequence>SRVQIKPNIGPAVTGPSASEEQKPVAKDNGAVGTSSSAASIESTATPVEIIPSTSSGDSSNGASGLVAIQPIDTSSVQVETTENQDHVFRSPLPKRTDPGHITSPRTRLISTSSAIEGAALISPRSRLLSTCSEMFGHQKKEKRKFTGDEELDPKTMRMIDLISWNPKNEKKLDRTKLDNCETRSEMEREDERPAAPQLKLDANGKLVVDETSLLLDERATNSVWQVVDEDRSTRKVNSTSFRRWRKGTAWSEKETEFFYEVLRSTGPDFGLMHDFFPRRARNELKSKYNREERFNWERLKSVLSKPITLEESLYERAETMAIELNREETEKMEAKQMKKTKNGEISRVVEEEWDEDKADLEREAQEMINELIEVDRRKEELARIKKEEKKKRAEEKRKLSKEATAILDQTAKVIKKRKKKEDEESKGDAVKKKKERISKGVEKDSSKLKIITGYPESDDSEHEAAV</sequence>
<feature type="non-terminal residue" evidence="5">
    <location>
        <position position="1"/>
    </location>
</feature>
<evidence type="ECO:0000256" key="1">
    <source>
        <dbReference type="ARBA" id="ARBA00004123"/>
    </source>
</evidence>
<feature type="region of interest" description="Disordered" evidence="3">
    <location>
        <begin position="415"/>
        <end position="467"/>
    </location>
</feature>
<dbReference type="Pfam" id="PF15963">
    <property type="entry name" value="Myb_DNA-bind_7"/>
    <property type="match status" value="1"/>
</dbReference>
<dbReference type="AlphaFoldDB" id="A0AAV5U2A5"/>
<dbReference type="PANTHER" id="PTHR22929:SF0">
    <property type="entry name" value="TRANSCRIPTION FACTOR TFIIIB COMPONENT B'' HOMOLOG"/>
    <property type="match status" value="1"/>
</dbReference>
<feature type="compositionally biased region" description="Acidic residues" evidence="3">
    <location>
        <begin position="457"/>
        <end position="467"/>
    </location>
</feature>
<feature type="compositionally biased region" description="Basic and acidic residues" evidence="3">
    <location>
        <begin position="438"/>
        <end position="448"/>
    </location>
</feature>
<feature type="compositionally biased region" description="Low complexity" evidence="3">
    <location>
        <begin position="53"/>
        <end position="65"/>
    </location>
</feature>
<organism evidence="5 6">
    <name type="scientific">Pristionchus entomophagus</name>
    <dbReference type="NCBI Taxonomy" id="358040"/>
    <lineage>
        <taxon>Eukaryota</taxon>
        <taxon>Metazoa</taxon>
        <taxon>Ecdysozoa</taxon>
        <taxon>Nematoda</taxon>
        <taxon>Chromadorea</taxon>
        <taxon>Rhabditida</taxon>
        <taxon>Rhabditina</taxon>
        <taxon>Diplogasteromorpha</taxon>
        <taxon>Diplogasteroidea</taxon>
        <taxon>Neodiplogasteridae</taxon>
        <taxon>Pristionchus</taxon>
    </lineage>
</organism>
<evidence type="ECO:0000256" key="2">
    <source>
        <dbReference type="SAM" id="Coils"/>
    </source>
</evidence>
<dbReference type="EMBL" id="BTSX01000005">
    <property type="protein sequence ID" value="GMT00569.1"/>
    <property type="molecule type" value="Genomic_DNA"/>
</dbReference>
<feature type="compositionally biased region" description="Basic and acidic residues" evidence="3">
    <location>
        <begin position="421"/>
        <end position="431"/>
    </location>
</feature>
<evidence type="ECO:0000313" key="5">
    <source>
        <dbReference type="EMBL" id="GMT00569.1"/>
    </source>
</evidence>
<evidence type="ECO:0000256" key="3">
    <source>
        <dbReference type="SAM" id="MobiDB-lite"/>
    </source>
</evidence>
<dbReference type="SMART" id="SM00717">
    <property type="entry name" value="SANT"/>
    <property type="match status" value="1"/>
</dbReference>
<dbReference type="GO" id="GO:0000126">
    <property type="term" value="C:transcription factor TFIIIB complex"/>
    <property type="evidence" value="ECO:0007669"/>
    <property type="project" value="TreeGrafter"/>
</dbReference>
<feature type="compositionally biased region" description="Basic and acidic residues" evidence="3">
    <location>
        <begin position="84"/>
        <end position="99"/>
    </location>
</feature>
<feature type="domain" description="Myb-like" evidence="4">
    <location>
        <begin position="247"/>
        <end position="295"/>
    </location>
</feature>
<evidence type="ECO:0000259" key="4">
    <source>
        <dbReference type="SMART" id="SM00717"/>
    </source>
</evidence>
<name>A0AAV5U2A5_9BILA</name>
<keyword evidence="6" id="KW-1185">Reference proteome</keyword>
<dbReference type="InterPro" id="IPR009057">
    <property type="entry name" value="Homeodomain-like_sf"/>
</dbReference>
<dbReference type="InterPro" id="IPR039467">
    <property type="entry name" value="TFIIIB_B''_Myb"/>
</dbReference>
<dbReference type="InterPro" id="IPR001005">
    <property type="entry name" value="SANT/Myb"/>
</dbReference>
<protein>
    <recommendedName>
        <fullName evidence="4">Myb-like domain-containing protein</fullName>
    </recommendedName>
</protein>
<proteinExistence type="predicted"/>
<feature type="compositionally biased region" description="Polar residues" evidence="3">
    <location>
        <begin position="72"/>
        <end position="82"/>
    </location>
</feature>
<dbReference type="PANTHER" id="PTHR22929">
    <property type="entry name" value="RNA POLYMERASE III TRANSCRIPTION INITIATION FACTOR B"/>
    <property type="match status" value="1"/>
</dbReference>
<feature type="region of interest" description="Disordered" evidence="3">
    <location>
        <begin position="1"/>
        <end position="107"/>
    </location>
</feature>
<gene>
    <name evidence="5" type="ORF">PENTCL1PPCAC_22743</name>
</gene>
<feature type="coiled-coil region" evidence="2">
    <location>
        <begin position="318"/>
        <end position="405"/>
    </location>
</feature>
<dbReference type="SUPFAM" id="SSF46689">
    <property type="entry name" value="Homeodomain-like"/>
    <property type="match status" value="1"/>
</dbReference>
<feature type="compositionally biased region" description="Low complexity" evidence="3">
    <location>
        <begin position="34"/>
        <end position="46"/>
    </location>
</feature>